<protein>
    <recommendedName>
        <fullName evidence="4">ZU5 domain-containing protein</fullName>
    </recommendedName>
</protein>
<dbReference type="AlphaFoldDB" id="A0A1S2VIC6"/>
<name>A0A1S2VIC6_9BACT</name>
<evidence type="ECO:0000313" key="3">
    <source>
        <dbReference type="Proteomes" id="UP000181790"/>
    </source>
</evidence>
<dbReference type="RefSeq" id="WP_143092663.1">
    <property type="nucleotide sequence ID" value="NZ_MORL01000006.1"/>
</dbReference>
<gene>
    <name evidence="2" type="ORF">BLX24_13005</name>
</gene>
<evidence type="ECO:0000256" key="1">
    <source>
        <dbReference type="SAM" id="MobiDB-lite"/>
    </source>
</evidence>
<dbReference type="EMBL" id="MORL01000006">
    <property type="protein sequence ID" value="OIN58489.1"/>
    <property type="molecule type" value="Genomic_DNA"/>
</dbReference>
<accession>A0A1S2VIC6</accession>
<feature type="compositionally biased region" description="Polar residues" evidence="1">
    <location>
        <begin position="1"/>
        <end position="15"/>
    </location>
</feature>
<comment type="caution">
    <text evidence="2">The sequence shown here is derived from an EMBL/GenBank/DDBJ whole genome shotgun (WGS) entry which is preliminary data.</text>
</comment>
<dbReference type="Proteomes" id="UP000181790">
    <property type="component" value="Unassembled WGS sequence"/>
</dbReference>
<dbReference type="OrthoDB" id="770607at2"/>
<sequence>MASCRSETSTINPNSPEYPREGTATDAGVGIGTAVSLVIGPEGGTITVSGGKATLVIPAGAVDKQTTFTIQPITNPAPNGMGSGYRLLPQDLKLGKAASLSITYTNAELAGNTADMIGMAQQKADKVWYTSVGQKVDGAYRTVTAPVTTLGDIALYRQYALVDESGMESDWVAYYGATMRLLVSELAPMTVNNGEPLRRITATSASIGWNLSGHGKMTGSGLAGTYVAPAYHPEQNPVTVAVSIPAAKAGTVVTLSRPVYVGMGYIRYTLDGKTTLCTTVSLKESGNSYSTILGASDTTPVNLTFRATGTGTLPFGDYVALDNRSGLIVCRPSGSNMEWFDTRGDCMGLRYATGQVAISQYTKNKVVKGSLTGTLIPRANGCSNSGPGLSGEFLVKVPVI</sequence>
<reference evidence="2 3" key="1">
    <citation type="submission" date="2016-10" db="EMBL/GenBank/DDBJ databases">
        <title>Arsenicibacter rosenii gen. nov., sp. nov., an efficient arsenic-methylating bacterium isolated from an arsenic-contaminated paddy soil.</title>
        <authorList>
            <person name="Huang K."/>
        </authorList>
    </citation>
    <scope>NUCLEOTIDE SEQUENCE [LARGE SCALE GENOMIC DNA]</scope>
    <source>
        <strain evidence="2 3">SM-1</strain>
    </source>
</reference>
<proteinExistence type="predicted"/>
<keyword evidence="3" id="KW-1185">Reference proteome</keyword>
<evidence type="ECO:0000313" key="2">
    <source>
        <dbReference type="EMBL" id="OIN58489.1"/>
    </source>
</evidence>
<evidence type="ECO:0008006" key="4">
    <source>
        <dbReference type="Google" id="ProtNLM"/>
    </source>
</evidence>
<feature type="region of interest" description="Disordered" evidence="1">
    <location>
        <begin position="1"/>
        <end position="25"/>
    </location>
</feature>
<organism evidence="2 3">
    <name type="scientific">Arsenicibacter rosenii</name>
    <dbReference type="NCBI Taxonomy" id="1750698"/>
    <lineage>
        <taxon>Bacteria</taxon>
        <taxon>Pseudomonadati</taxon>
        <taxon>Bacteroidota</taxon>
        <taxon>Cytophagia</taxon>
        <taxon>Cytophagales</taxon>
        <taxon>Spirosomataceae</taxon>
        <taxon>Arsenicibacter</taxon>
    </lineage>
</organism>